<reference evidence="1" key="1">
    <citation type="journal article" date="2012" name="Nature">
        <title>The tomato genome sequence provides insights into fleshy fruit evolution.</title>
        <authorList>
            <consortium name="Tomato Genome Consortium"/>
        </authorList>
    </citation>
    <scope>NUCLEOTIDE SEQUENCE [LARGE SCALE GENOMIC DNA]</scope>
    <source>
        <strain evidence="1">cv. Heinz 1706</strain>
    </source>
</reference>
<dbReference type="CDD" id="cd09272">
    <property type="entry name" value="RNase_HI_RT_Ty1"/>
    <property type="match status" value="1"/>
</dbReference>
<dbReference type="OMA" id="DANWELD"/>
<dbReference type="STRING" id="4081.A0A3Q7J889"/>
<dbReference type="PANTHER" id="PTHR11439">
    <property type="entry name" value="GAG-POL-RELATED RETROTRANSPOSON"/>
    <property type="match status" value="1"/>
</dbReference>
<evidence type="ECO:0000313" key="1">
    <source>
        <dbReference type="EnsemblPlants" id="Solyc12g038035.1.1"/>
    </source>
</evidence>
<dbReference type="InParanoid" id="A0A3Q7J889"/>
<reference evidence="1" key="2">
    <citation type="submission" date="2019-01" db="UniProtKB">
        <authorList>
            <consortium name="EnsemblPlants"/>
        </authorList>
    </citation>
    <scope>IDENTIFICATION</scope>
    <source>
        <strain evidence="1">cv. Heinz 1706</strain>
    </source>
</reference>
<accession>A0A3Q7J889</accession>
<sequence>MADAKPVKESGTSDRGLFLRKESPLLFHAYSDSDWAGDPDDRSYTAAYVVFHCCNPVSWSSMKQRIVARSSTEAEYRAIASTTTELCWVRNILNELAVTPAKIPIIYYDNLGATYVCSNPVFHSRMKHIELDYHFIRKLVQQGILRVSHVSSKDQLADMLTKPLPSGSFDLLRSNIDISG</sequence>
<dbReference type="EnsemblPlants" id="Solyc12g038035.1.1">
    <property type="protein sequence ID" value="Solyc12g038035.1.1"/>
    <property type="gene ID" value="Solyc12g038035.1"/>
</dbReference>
<evidence type="ECO:0008006" key="3">
    <source>
        <dbReference type="Google" id="ProtNLM"/>
    </source>
</evidence>
<organism evidence="1">
    <name type="scientific">Solanum lycopersicum</name>
    <name type="common">Tomato</name>
    <name type="synonym">Lycopersicon esculentum</name>
    <dbReference type="NCBI Taxonomy" id="4081"/>
    <lineage>
        <taxon>Eukaryota</taxon>
        <taxon>Viridiplantae</taxon>
        <taxon>Streptophyta</taxon>
        <taxon>Embryophyta</taxon>
        <taxon>Tracheophyta</taxon>
        <taxon>Spermatophyta</taxon>
        <taxon>Magnoliopsida</taxon>
        <taxon>eudicotyledons</taxon>
        <taxon>Gunneridae</taxon>
        <taxon>Pentapetalae</taxon>
        <taxon>asterids</taxon>
        <taxon>lamiids</taxon>
        <taxon>Solanales</taxon>
        <taxon>Solanaceae</taxon>
        <taxon>Solanoideae</taxon>
        <taxon>Solaneae</taxon>
        <taxon>Solanum</taxon>
        <taxon>Solanum subgen. Lycopersicon</taxon>
    </lineage>
</organism>
<dbReference type="SUPFAM" id="SSF56672">
    <property type="entry name" value="DNA/RNA polymerases"/>
    <property type="match status" value="1"/>
</dbReference>
<name>A0A3Q7J889_SOLLC</name>
<protein>
    <recommendedName>
        <fullName evidence="3">Reverse transcriptase Ty1/copia-type domain-containing protein</fullName>
    </recommendedName>
</protein>
<dbReference type="InterPro" id="IPR043502">
    <property type="entry name" value="DNA/RNA_pol_sf"/>
</dbReference>
<keyword evidence="2" id="KW-1185">Reference proteome</keyword>
<evidence type="ECO:0000313" key="2">
    <source>
        <dbReference type="Proteomes" id="UP000004994"/>
    </source>
</evidence>
<dbReference type="AlphaFoldDB" id="A0A3Q7J889"/>
<dbReference type="Gramene" id="Solyc12g038035.1.1">
    <property type="protein sequence ID" value="Solyc12g038035.1.1"/>
    <property type="gene ID" value="Solyc12g038035.1"/>
</dbReference>
<proteinExistence type="predicted"/>
<dbReference type="Proteomes" id="UP000004994">
    <property type="component" value="Chromosome 12"/>
</dbReference>
<dbReference type="PANTHER" id="PTHR11439:SF455">
    <property type="entry name" value="RLK (RECEPTOR-LIKE PROTEIN KINASE) 8, PUTATIVE-RELATED"/>
    <property type="match status" value="1"/>
</dbReference>